<dbReference type="SUPFAM" id="SSF53756">
    <property type="entry name" value="UDP-Glycosyltransferase/glycogen phosphorylase"/>
    <property type="match status" value="1"/>
</dbReference>
<dbReference type="Gene3D" id="3.40.50.2000">
    <property type="entry name" value="Glycogen Phosphorylase B"/>
    <property type="match status" value="2"/>
</dbReference>
<keyword evidence="1" id="KW-0808">Transferase</keyword>
<dbReference type="GO" id="GO:0016757">
    <property type="term" value="F:glycosyltransferase activity"/>
    <property type="evidence" value="ECO:0007669"/>
    <property type="project" value="InterPro"/>
</dbReference>
<evidence type="ECO:0000259" key="2">
    <source>
        <dbReference type="Pfam" id="PF00534"/>
    </source>
</evidence>
<proteinExistence type="predicted"/>
<reference evidence="4" key="1">
    <citation type="submission" date="2015-03" db="EMBL/GenBank/DDBJ databases">
        <authorList>
            <person name="Ferrari E."/>
            <person name="Walter M.C."/>
            <person name="Huptas C."/>
            <person name="Scherer S."/>
            <person name="Mueller-Herbst S."/>
        </authorList>
    </citation>
    <scope>NUCLEOTIDE SEQUENCE [LARGE SCALE GENOMIC DNA]</scope>
    <source>
        <strain evidence="4">LWP01</strain>
    </source>
</reference>
<sequence length="362" mass="41677">MRNIGFVIGSFHMGGIEAVNKEITEALAMKYQVYLVNFTGEGTYMTPNEDVHSIFFPKINKWKRILISLAIRGIIPINWQRLFAIQIAHLNALIEQKNMESLIISHPMVAALVPYLNLEKTKAIIWVHSPAEQLEKEIVGYKDIFYRGVKKASQIIVITEHDKIAWIEYTNKVLFIPNMLTLAPEGNRISDLTQKKLLFCGRIDYQHKGIDRLLTIFESVSEIGWELVLVGTGKDLKKLKKALKKIDTIKHIEAVSHRELHQYYSTCSIFLHTSRYEGFGLVIIEAMAFGLPVISFNTTGSEEILTGKYGILIPQNDIEQYVVELKKMMLSIETRRVWQEKSLQRSKDYLPREILGKWQDIL</sequence>
<dbReference type="Pfam" id="PF00534">
    <property type="entry name" value="Glycos_transf_1"/>
    <property type="match status" value="1"/>
</dbReference>
<feature type="domain" description="Glycosyl transferase family 1" evidence="2">
    <location>
        <begin position="191"/>
        <end position="342"/>
    </location>
</feature>
<evidence type="ECO:0000256" key="1">
    <source>
        <dbReference type="ARBA" id="ARBA00022679"/>
    </source>
</evidence>
<name>A0A1S7FQK9_9LIST</name>
<gene>
    <name evidence="3" type="ORF">UE46_00705</name>
</gene>
<dbReference type="PANTHER" id="PTHR46401">
    <property type="entry name" value="GLYCOSYLTRANSFERASE WBBK-RELATED"/>
    <property type="match status" value="1"/>
</dbReference>
<dbReference type="RefSeq" id="WP_118907334.1">
    <property type="nucleotide sequence ID" value="NZ_CP011102.1"/>
</dbReference>
<evidence type="ECO:0000313" key="3">
    <source>
        <dbReference type="EMBL" id="AQY49726.1"/>
    </source>
</evidence>
<dbReference type="PANTHER" id="PTHR46401:SF2">
    <property type="entry name" value="GLYCOSYLTRANSFERASE WBBK-RELATED"/>
    <property type="match status" value="1"/>
</dbReference>
<evidence type="ECO:0000313" key="4">
    <source>
        <dbReference type="Proteomes" id="UP000223060"/>
    </source>
</evidence>
<organism evidence="3 4">
    <name type="scientific">Listeria weihenstephanensis</name>
    <dbReference type="NCBI Taxonomy" id="1006155"/>
    <lineage>
        <taxon>Bacteria</taxon>
        <taxon>Bacillati</taxon>
        <taxon>Bacillota</taxon>
        <taxon>Bacilli</taxon>
        <taxon>Bacillales</taxon>
        <taxon>Listeriaceae</taxon>
        <taxon>Listeria</taxon>
    </lineage>
</organism>
<dbReference type="Proteomes" id="UP000223060">
    <property type="component" value="Chromosome"/>
</dbReference>
<keyword evidence="4" id="KW-1185">Reference proteome</keyword>
<dbReference type="InterPro" id="IPR001296">
    <property type="entry name" value="Glyco_trans_1"/>
</dbReference>
<dbReference type="KEGG" id="lwi:UE46_00705"/>
<accession>A0A1S7FQK9</accession>
<dbReference type="AlphaFoldDB" id="A0A1S7FQK9"/>
<protein>
    <recommendedName>
        <fullName evidence="2">Glycosyl transferase family 1 domain-containing protein</fullName>
    </recommendedName>
</protein>
<dbReference type="GO" id="GO:0009103">
    <property type="term" value="P:lipopolysaccharide biosynthetic process"/>
    <property type="evidence" value="ECO:0007669"/>
    <property type="project" value="TreeGrafter"/>
</dbReference>
<dbReference type="EMBL" id="CP011102">
    <property type="protein sequence ID" value="AQY49726.1"/>
    <property type="molecule type" value="Genomic_DNA"/>
</dbReference>